<dbReference type="Proteomes" id="UP000261380">
    <property type="component" value="Unplaced"/>
</dbReference>
<dbReference type="GeneTree" id="ENSGT00940000165617"/>
<reference evidence="3" key="1">
    <citation type="submission" date="2025-08" db="UniProtKB">
        <authorList>
            <consortium name="Ensembl"/>
        </authorList>
    </citation>
    <scope>IDENTIFICATION</scope>
</reference>
<evidence type="ECO:0000313" key="4">
    <source>
        <dbReference type="Proteomes" id="UP000261380"/>
    </source>
</evidence>
<feature type="coiled-coil region" evidence="2">
    <location>
        <begin position="20"/>
        <end position="183"/>
    </location>
</feature>
<dbReference type="Ensembl" id="ENSXCOT00000025882.1">
    <property type="protein sequence ID" value="ENSXCOP00000025573.1"/>
    <property type="gene ID" value="ENSXCOG00000019105.1"/>
</dbReference>
<sequence length="304" mass="35786">MLWSRIDEQSTLIYTLKKRADETLLRYQALQQINSELEDQLALCQKELQGERKRADMLKYRFTDLAANNEGIINFMEEHKNQNVMLKVENKRLQLENDSLFSEKLHDKEMLVKKLLQENKLLRDKCTANEQEFSESKRREQAVQHKVKEVSLLEQLHDAQNQHNNAEESCKDLKLKLSETQEEHALMETSLKETIAHLNSERKKLLDISIERGKSIQEKQEQIYELETKWRNEEKAKIEAQERFASDANAVNIDARVKSLQIALDKSMSDLQKLNEDFDAFKEHSNNLLTQEKDLNQKLRHIIG</sequence>
<evidence type="ECO:0000256" key="1">
    <source>
        <dbReference type="ARBA" id="ARBA00023054"/>
    </source>
</evidence>
<evidence type="ECO:0000256" key="2">
    <source>
        <dbReference type="SAM" id="Coils"/>
    </source>
</evidence>
<dbReference type="InterPro" id="IPR043450">
    <property type="entry name" value="CCDC89-like"/>
</dbReference>
<evidence type="ECO:0000313" key="3">
    <source>
        <dbReference type="Ensembl" id="ENSXCOP00000025573.1"/>
    </source>
</evidence>
<organism evidence="3 4">
    <name type="scientific">Xiphophorus couchianus</name>
    <name type="common">Monterrey platyfish</name>
    <dbReference type="NCBI Taxonomy" id="32473"/>
    <lineage>
        <taxon>Eukaryota</taxon>
        <taxon>Metazoa</taxon>
        <taxon>Chordata</taxon>
        <taxon>Craniata</taxon>
        <taxon>Vertebrata</taxon>
        <taxon>Euteleostomi</taxon>
        <taxon>Actinopterygii</taxon>
        <taxon>Neopterygii</taxon>
        <taxon>Teleostei</taxon>
        <taxon>Neoteleostei</taxon>
        <taxon>Acanthomorphata</taxon>
        <taxon>Ovalentaria</taxon>
        <taxon>Atherinomorphae</taxon>
        <taxon>Cyprinodontiformes</taxon>
        <taxon>Poeciliidae</taxon>
        <taxon>Poeciliinae</taxon>
        <taxon>Xiphophorus</taxon>
    </lineage>
</organism>
<keyword evidence="1 2" id="KW-0175">Coiled coil</keyword>
<dbReference type="PANTHER" id="PTHR34768:SF2">
    <property type="entry name" value="COILED-COIL DOMAIN CONTAINING 89"/>
    <property type="match status" value="1"/>
</dbReference>
<accession>A0A3B5MP64</accession>
<dbReference type="PANTHER" id="PTHR34768">
    <property type="entry name" value="COILED-COIL DOMAIN-CONTAINING PROTEIN 89"/>
    <property type="match status" value="1"/>
</dbReference>
<protein>
    <submittedName>
        <fullName evidence="3">Zgc:172182</fullName>
    </submittedName>
</protein>
<keyword evidence="4" id="KW-1185">Reference proteome</keyword>
<proteinExistence type="predicted"/>
<name>A0A3B5MP64_9TELE</name>
<reference evidence="3" key="2">
    <citation type="submission" date="2025-09" db="UniProtKB">
        <authorList>
            <consortium name="Ensembl"/>
        </authorList>
    </citation>
    <scope>IDENTIFICATION</scope>
</reference>
<dbReference type="AlphaFoldDB" id="A0A3B5MP64"/>